<dbReference type="InterPro" id="IPR000897">
    <property type="entry name" value="SRP54_GTPase_dom"/>
</dbReference>
<comment type="subunit">
    <text evidence="9">Part of the signal recognition particle protein translocation system, which is composed of SRP and FtsY.</text>
</comment>
<name>A0ABY7JZ12_9ACTN</name>
<keyword evidence="7 9" id="KW-0675">Receptor</keyword>
<evidence type="ECO:0000256" key="4">
    <source>
        <dbReference type="ARBA" id="ARBA00022801"/>
    </source>
</evidence>
<dbReference type="InterPro" id="IPR004390">
    <property type="entry name" value="SR_rcpt_FtsY"/>
</dbReference>
<dbReference type="SMART" id="SM00963">
    <property type="entry name" value="SRP54_N"/>
    <property type="match status" value="1"/>
</dbReference>
<dbReference type="InterPro" id="IPR036225">
    <property type="entry name" value="SRP/SRP_N"/>
</dbReference>
<dbReference type="RefSeq" id="WP_269444351.1">
    <property type="nucleotide sequence ID" value="NZ_CP097463.1"/>
</dbReference>
<organism evidence="12 13">
    <name type="scientific">Jatrophihabitans cynanchi</name>
    <dbReference type="NCBI Taxonomy" id="2944128"/>
    <lineage>
        <taxon>Bacteria</taxon>
        <taxon>Bacillati</taxon>
        <taxon>Actinomycetota</taxon>
        <taxon>Actinomycetes</taxon>
        <taxon>Jatrophihabitantales</taxon>
        <taxon>Jatrophihabitantaceae</taxon>
        <taxon>Jatrophihabitans</taxon>
    </lineage>
</organism>
<keyword evidence="13" id="KW-1185">Reference proteome</keyword>
<comment type="function">
    <text evidence="9">Involved in targeting and insertion of nascent membrane proteins into the cytoplasmic membrane. Acts as a receptor for the complex formed by the signal recognition particle (SRP) and the ribosome-nascent chain (RNC).</text>
</comment>
<keyword evidence="1 9" id="KW-1003">Cell membrane</keyword>
<dbReference type="NCBIfam" id="TIGR00064">
    <property type="entry name" value="ftsY"/>
    <property type="match status" value="1"/>
</dbReference>
<comment type="subcellular location">
    <subcellularLocation>
        <location evidence="9">Cell membrane</location>
        <topology evidence="9">Peripheral membrane protein</topology>
        <orientation evidence="9">Cytoplasmic side</orientation>
    </subcellularLocation>
    <subcellularLocation>
        <location evidence="9">Cytoplasm</location>
    </subcellularLocation>
</comment>
<dbReference type="EMBL" id="CP097463">
    <property type="protein sequence ID" value="WAX57804.1"/>
    <property type="molecule type" value="Genomic_DNA"/>
</dbReference>
<dbReference type="InterPro" id="IPR027417">
    <property type="entry name" value="P-loop_NTPase"/>
</dbReference>
<accession>A0ABY7JZ12</accession>
<feature type="binding site" evidence="9">
    <location>
        <begin position="200"/>
        <end position="207"/>
    </location>
    <ligand>
        <name>GTP</name>
        <dbReference type="ChEBI" id="CHEBI:37565"/>
    </ligand>
</feature>
<dbReference type="Pfam" id="PF00448">
    <property type="entry name" value="SRP54"/>
    <property type="match status" value="1"/>
</dbReference>
<evidence type="ECO:0000256" key="3">
    <source>
        <dbReference type="ARBA" id="ARBA00022741"/>
    </source>
</evidence>
<sequence>MIWLWVALAIVLVAVVLTVALVVPRRRRPPAPPEPGVDYRPGVGDDAEVPRDTPTRSVGTVAELPVEDVLAPPAEELVAPPAVETPEPTAGRLLRLRARLARSQSGLGRGLLAVLSRDRLDEDAWEQIEESLLTADVGVGATSEIVERLRNRTKVLGTRSPAELRALLSEELVTALLPELDRSLHTLPVAGRPAVVMVVGVNGTGKTTTCGKLARVLVADGRTVLLGAADTFRAAAADQLQTWGARVGAETVRGPEGGDPASVAFEAVKAGTAAGVDTVLIDTAGRLHTKVGLMDELGKVKRVVEKQGPVDETLLVLDATTGQNGLTQARVFTEVVDVTGIVLTKLDGTAKGGIVISVQRELGVPVKLIGLGEGADDLAPFDPQQFVEALLGEA</sequence>
<dbReference type="HAMAP" id="MF_00920">
    <property type="entry name" value="FtsY"/>
    <property type="match status" value="1"/>
</dbReference>
<evidence type="ECO:0000256" key="10">
    <source>
        <dbReference type="SAM" id="MobiDB-lite"/>
    </source>
</evidence>
<dbReference type="Pfam" id="PF02881">
    <property type="entry name" value="SRP54_N"/>
    <property type="match status" value="1"/>
</dbReference>
<comment type="catalytic activity">
    <reaction evidence="8 9">
        <text>GTP + H2O = GDP + phosphate + H(+)</text>
        <dbReference type="Rhea" id="RHEA:19669"/>
        <dbReference type="ChEBI" id="CHEBI:15377"/>
        <dbReference type="ChEBI" id="CHEBI:15378"/>
        <dbReference type="ChEBI" id="CHEBI:37565"/>
        <dbReference type="ChEBI" id="CHEBI:43474"/>
        <dbReference type="ChEBI" id="CHEBI:58189"/>
        <dbReference type="EC" id="3.6.5.4"/>
    </reaction>
</comment>
<evidence type="ECO:0000256" key="1">
    <source>
        <dbReference type="ARBA" id="ARBA00022475"/>
    </source>
</evidence>
<dbReference type="EC" id="3.6.5.4" evidence="9"/>
<dbReference type="Proteomes" id="UP001164693">
    <property type="component" value="Chromosome"/>
</dbReference>
<feature type="region of interest" description="Disordered" evidence="10">
    <location>
        <begin position="27"/>
        <end position="58"/>
    </location>
</feature>
<keyword evidence="4 9" id="KW-0378">Hydrolase</keyword>
<protein>
    <recommendedName>
        <fullName evidence="9">Signal recognition particle receptor FtsY</fullName>
        <shortName evidence="9">SRP receptor</shortName>
        <ecNumber evidence="9">3.6.5.4</ecNumber>
    </recommendedName>
</protein>
<evidence type="ECO:0000256" key="5">
    <source>
        <dbReference type="ARBA" id="ARBA00023134"/>
    </source>
</evidence>
<evidence type="ECO:0000256" key="8">
    <source>
        <dbReference type="ARBA" id="ARBA00048027"/>
    </source>
</evidence>
<dbReference type="InterPro" id="IPR003593">
    <property type="entry name" value="AAA+_ATPase"/>
</dbReference>
<evidence type="ECO:0000313" key="13">
    <source>
        <dbReference type="Proteomes" id="UP001164693"/>
    </source>
</evidence>
<feature type="binding site" evidence="9">
    <location>
        <begin position="282"/>
        <end position="286"/>
    </location>
    <ligand>
        <name>GTP</name>
        <dbReference type="ChEBI" id="CHEBI:37565"/>
    </ligand>
</feature>
<dbReference type="SUPFAM" id="SSF52540">
    <property type="entry name" value="P-loop containing nucleoside triphosphate hydrolases"/>
    <property type="match status" value="1"/>
</dbReference>
<dbReference type="PANTHER" id="PTHR43134:SF1">
    <property type="entry name" value="SIGNAL RECOGNITION PARTICLE RECEPTOR SUBUNIT ALPHA"/>
    <property type="match status" value="1"/>
</dbReference>
<proteinExistence type="inferred from homology"/>
<dbReference type="InterPro" id="IPR042101">
    <property type="entry name" value="SRP54_N_sf"/>
</dbReference>
<evidence type="ECO:0000256" key="6">
    <source>
        <dbReference type="ARBA" id="ARBA00023136"/>
    </source>
</evidence>
<evidence type="ECO:0000256" key="9">
    <source>
        <dbReference type="HAMAP-Rule" id="MF_00920"/>
    </source>
</evidence>
<evidence type="ECO:0000256" key="7">
    <source>
        <dbReference type="ARBA" id="ARBA00023170"/>
    </source>
</evidence>
<evidence type="ECO:0000256" key="2">
    <source>
        <dbReference type="ARBA" id="ARBA00022490"/>
    </source>
</evidence>
<feature type="domain" description="SRP54-type proteins GTP-binding" evidence="11">
    <location>
        <begin position="365"/>
        <end position="378"/>
    </location>
</feature>
<dbReference type="InterPro" id="IPR013822">
    <property type="entry name" value="Signal_recog_particl_SRP54_hlx"/>
</dbReference>
<keyword evidence="6 9" id="KW-0472">Membrane</keyword>
<gene>
    <name evidence="9 12" type="primary">ftsY</name>
    <name evidence="12" type="ORF">M6B22_03315</name>
</gene>
<keyword evidence="3 9" id="KW-0547">Nucleotide-binding</keyword>
<dbReference type="Gene3D" id="3.40.50.300">
    <property type="entry name" value="P-loop containing nucleotide triphosphate hydrolases"/>
    <property type="match status" value="1"/>
</dbReference>
<evidence type="ECO:0000313" key="12">
    <source>
        <dbReference type="EMBL" id="WAX57804.1"/>
    </source>
</evidence>
<evidence type="ECO:0000259" key="11">
    <source>
        <dbReference type="PROSITE" id="PS00300"/>
    </source>
</evidence>
<dbReference type="SUPFAM" id="SSF47364">
    <property type="entry name" value="Domain of the SRP/SRP receptor G-proteins"/>
    <property type="match status" value="1"/>
</dbReference>
<feature type="binding site" evidence="9">
    <location>
        <begin position="344"/>
        <end position="347"/>
    </location>
    <ligand>
        <name>GTP</name>
        <dbReference type="ChEBI" id="CHEBI:37565"/>
    </ligand>
</feature>
<dbReference type="SMART" id="SM00962">
    <property type="entry name" value="SRP54"/>
    <property type="match status" value="1"/>
</dbReference>
<dbReference type="SMART" id="SM00382">
    <property type="entry name" value="AAA"/>
    <property type="match status" value="1"/>
</dbReference>
<keyword evidence="2 9" id="KW-0963">Cytoplasm</keyword>
<dbReference type="PANTHER" id="PTHR43134">
    <property type="entry name" value="SIGNAL RECOGNITION PARTICLE RECEPTOR SUBUNIT ALPHA"/>
    <property type="match status" value="1"/>
</dbReference>
<reference evidence="12" key="1">
    <citation type="submission" date="2022-05" db="EMBL/GenBank/DDBJ databases">
        <title>Jatrophihabitans sp. SB3-54 whole genome sequence.</title>
        <authorList>
            <person name="Suh M.K."/>
            <person name="Eom M.K."/>
            <person name="Kim J.S."/>
            <person name="Kim H.S."/>
            <person name="Do H.E."/>
            <person name="Shin Y.K."/>
            <person name="Lee J.-S."/>
        </authorList>
    </citation>
    <scope>NUCLEOTIDE SEQUENCE</scope>
    <source>
        <strain evidence="12">SB3-54</strain>
    </source>
</reference>
<dbReference type="Gene3D" id="1.20.120.140">
    <property type="entry name" value="Signal recognition particle SRP54, nucleotide-binding domain"/>
    <property type="match status" value="1"/>
</dbReference>
<comment type="similarity">
    <text evidence="9">Belongs to the GTP-binding SRP family. FtsY subfamily.</text>
</comment>
<dbReference type="PROSITE" id="PS00300">
    <property type="entry name" value="SRP54"/>
    <property type="match status" value="1"/>
</dbReference>
<keyword evidence="5 9" id="KW-0342">GTP-binding</keyword>